<protein>
    <submittedName>
        <fullName evidence="2">Uncharacterized protein</fullName>
    </submittedName>
</protein>
<reference evidence="2 3" key="1">
    <citation type="submission" date="2021-06" db="EMBL/GenBank/DDBJ databases">
        <title>Caerostris darwini draft genome.</title>
        <authorList>
            <person name="Kono N."/>
            <person name="Arakawa K."/>
        </authorList>
    </citation>
    <scope>NUCLEOTIDE SEQUENCE [LARGE SCALE GENOMIC DNA]</scope>
</reference>
<proteinExistence type="predicted"/>
<feature type="region of interest" description="Disordered" evidence="1">
    <location>
        <begin position="17"/>
        <end position="71"/>
    </location>
</feature>
<evidence type="ECO:0000313" key="3">
    <source>
        <dbReference type="Proteomes" id="UP001054837"/>
    </source>
</evidence>
<sequence>MWVPKYAGVWFERGSGVEGEGAVENNGTIPFQRSHSPQPPSSNSSPPILRRMPRCAKPMKNSSPRRVIRRHDRGCSKRFSFPFPSFLFLLPPPSLNTAQDRSK</sequence>
<evidence type="ECO:0000313" key="2">
    <source>
        <dbReference type="EMBL" id="GIY20333.1"/>
    </source>
</evidence>
<gene>
    <name evidence="2" type="ORF">CDAR_394131</name>
</gene>
<evidence type="ECO:0000256" key="1">
    <source>
        <dbReference type="SAM" id="MobiDB-lite"/>
    </source>
</evidence>
<comment type="caution">
    <text evidence="2">The sequence shown here is derived from an EMBL/GenBank/DDBJ whole genome shotgun (WGS) entry which is preliminary data.</text>
</comment>
<organism evidence="2 3">
    <name type="scientific">Caerostris darwini</name>
    <dbReference type="NCBI Taxonomy" id="1538125"/>
    <lineage>
        <taxon>Eukaryota</taxon>
        <taxon>Metazoa</taxon>
        <taxon>Ecdysozoa</taxon>
        <taxon>Arthropoda</taxon>
        <taxon>Chelicerata</taxon>
        <taxon>Arachnida</taxon>
        <taxon>Araneae</taxon>
        <taxon>Araneomorphae</taxon>
        <taxon>Entelegynae</taxon>
        <taxon>Araneoidea</taxon>
        <taxon>Araneidae</taxon>
        <taxon>Caerostris</taxon>
    </lineage>
</organism>
<name>A0AAV4RDG3_9ARAC</name>
<dbReference type="Proteomes" id="UP001054837">
    <property type="component" value="Unassembled WGS sequence"/>
</dbReference>
<dbReference type="EMBL" id="BPLQ01006153">
    <property type="protein sequence ID" value="GIY20333.1"/>
    <property type="molecule type" value="Genomic_DNA"/>
</dbReference>
<dbReference type="AlphaFoldDB" id="A0AAV4RDG3"/>
<accession>A0AAV4RDG3</accession>
<keyword evidence="3" id="KW-1185">Reference proteome</keyword>